<dbReference type="InterPro" id="IPR036259">
    <property type="entry name" value="MFS_trans_sf"/>
</dbReference>
<keyword evidence="5 7" id="KW-1133">Transmembrane helix</keyword>
<keyword evidence="3" id="KW-1003">Cell membrane</keyword>
<evidence type="ECO:0000313" key="9">
    <source>
        <dbReference type="EMBL" id="MBS4200073.1"/>
    </source>
</evidence>
<dbReference type="EMBL" id="JAGYPJ010000001">
    <property type="protein sequence ID" value="MBS4200073.1"/>
    <property type="molecule type" value="Genomic_DNA"/>
</dbReference>
<keyword evidence="10" id="KW-1185">Reference proteome</keyword>
<evidence type="ECO:0000256" key="2">
    <source>
        <dbReference type="ARBA" id="ARBA00022448"/>
    </source>
</evidence>
<feature type="transmembrane region" description="Helical" evidence="7">
    <location>
        <begin position="157"/>
        <end position="182"/>
    </location>
</feature>
<accession>A0A942YK66</accession>
<evidence type="ECO:0000256" key="1">
    <source>
        <dbReference type="ARBA" id="ARBA00004651"/>
    </source>
</evidence>
<keyword evidence="4 7" id="KW-0812">Transmembrane</keyword>
<evidence type="ECO:0000256" key="6">
    <source>
        <dbReference type="ARBA" id="ARBA00023136"/>
    </source>
</evidence>
<feature type="transmembrane region" description="Helical" evidence="7">
    <location>
        <begin position="362"/>
        <end position="380"/>
    </location>
</feature>
<feature type="transmembrane region" description="Helical" evidence="7">
    <location>
        <begin position="203"/>
        <end position="223"/>
    </location>
</feature>
<feature type="transmembrane region" description="Helical" evidence="7">
    <location>
        <begin position="330"/>
        <end position="350"/>
    </location>
</feature>
<dbReference type="PANTHER" id="PTHR23517">
    <property type="entry name" value="RESISTANCE PROTEIN MDTM, PUTATIVE-RELATED-RELATED"/>
    <property type="match status" value="1"/>
</dbReference>
<dbReference type="InterPro" id="IPR011701">
    <property type="entry name" value="MFS"/>
</dbReference>
<sequence length="395" mass="43143">MPRAVWILIIGQFVLMTGSSFLWPLNSIYMSEHLGKTLSVAGLVLMLNSGTNVVGSLLGGVLFDKLGGYRSILIGSVISIAAIFGLVLSPTWPNYAICLGISGFGSGIVFPSIYALVGSAWKEGGRKPFNAIYVAHNAGVALGSALGGLVASYSFDYVFLANMTMYVVFFLIVLFGHKNIIVSGQLKKNDEMHQKKRMEIKKLYMLSMLCSMFFLCWAAYVQWYTTLAAYTQEINISLKQYSILWTINGILVVAGQPLLQWILRKYNDRLKGQLLVGIGIFVVAFSMAGISNGFKGFVIAMIILTAGEMLVWPVVPTIANHLAPTGREGFYQGIVNSTATAGRMIGPVLGGVLADLSGMHSLFYFMIALLFVAFLLTLFYDRPLKSIGKRNRATT</sequence>
<name>A0A942YK66_9BACI</name>
<proteinExistence type="predicted"/>
<comment type="subcellular location">
    <subcellularLocation>
        <location evidence="1">Cell membrane</location>
        <topology evidence="1">Multi-pass membrane protein</topology>
    </subcellularLocation>
</comment>
<feature type="transmembrane region" description="Helical" evidence="7">
    <location>
        <begin position="129"/>
        <end position="151"/>
    </location>
</feature>
<reference evidence="9 10" key="1">
    <citation type="submission" date="2021-05" db="EMBL/GenBank/DDBJ databases">
        <title>Novel Bacillus species.</title>
        <authorList>
            <person name="Liu G."/>
        </authorList>
    </citation>
    <scope>NUCLEOTIDE SEQUENCE [LARGE SCALE GENOMIC DNA]</scope>
    <source>
        <strain evidence="9 10">FJAT-49732</strain>
    </source>
</reference>
<dbReference type="GO" id="GO:0022857">
    <property type="term" value="F:transmembrane transporter activity"/>
    <property type="evidence" value="ECO:0007669"/>
    <property type="project" value="InterPro"/>
</dbReference>
<evidence type="ECO:0000256" key="5">
    <source>
        <dbReference type="ARBA" id="ARBA00022989"/>
    </source>
</evidence>
<keyword evidence="2" id="KW-0813">Transport</keyword>
<dbReference type="PANTHER" id="PTHR23517:SF10">
    <property type="entry name" value="MAJOR FACILITATOR SUPERFAMILY (MFS) PROFILE DOMAIN-CONTAINING PROTEIN"/>
    <property type="match status" value="1"/>
</dbReference>
<evidence type="ECO:0000256" key="4">
    <source>
        <dbReference type="ARBA" id="ARBA00022692"/>
    </source>
</evidence>
<dbReference type="RefSeq" id="WP_213112871.1">
    <property type="nucleotide sequence ID" value="NZ_JAGYPJ010000001.1"/>
</dbReference>
<dbReference type="Pfam" id="PF07690">
    <property type="entry name" value="MFS_1"/>
    <property type="match status" value="1"/>
</dbReference>
<feature type="transmembrane region" description="Helical" evidence="7">
    <location>
        <begin position="38"/>
        <end position="62"/>
    </location>
</feature>
<evidence type="ECO:0000313" key="10">
    <source>
        <dbReference type="Proteomes" id="UP000682713"/>
    </source>
</evidence>
<evidence type="ECO:0000256" key="3">
    <source>
        <dbReference type="ARBA" id="ARBA00022475"/>
    </source>
</evidence>
<dbReference type="PROSITE" id="PS50850">
    <property type="entry name" value="MFS"/>
    <property type="match status" value="1"/>
</dbReference>
<gene>
    <name evidence="9" type="ORF">KHA93_10435</name>
</gene>
<dbReference type="InterPro" id="IPR050171">
    <property type="entry name" value="MFS_Transporters"/>
</dbReference>
<keyword evidence="6 7" id="KW-0472">Membrane</keyword>
<evidence type="ECO:0000256" key="7">
    <source>
        <dbReference type="SAM" id="Phobius"/>
    </source>
</evidence>
<dbReference type="CDD" id="cd17329">
    <property type="entry name" value="MFS_MdtH_MDR_like"/>
    <property type="match status" value="1"/>
</dbReference>
<feature type="domain" description="Major facilitator superfamily (MFS) profile" evidence="8">
    <location>
        <begin position="4"/>
        <end position="385"/>
    </location>
</feature>
<protein>
    <submittedName>
        <fullName evidence="9">MFS transporter</fullName>
    </submittedName>
</protein>
<dbReference type="SUPFAM" id="SSF103473">
    <property type="entry name" value="MFS general substrate transporter"/>
    <property type="match status" value="1"/>
</dbReference>
<organism evidence="9 10">
    <name type="scientific">Lederbergia citrisecunda</name>
    <dbReference type="NCBI Taxonomy" id="2833583"/>
    <lineage>
        <taxon>Bacteria</taxon>
        <taxon>Bacillati</taxon>
        <taxon>Bacillota</taxon>
        <taxon>Bacilli</taxon>
        <taxon>Bacillales</taxon>
        <taxon>Bacillaceae</taxon>
        <taxon>Lederbergia</taxon>
    </lineage>
</organism>
<dbReference type="AlphaFoldDB" id="A0A942YK66"/>
<feature type="transmembrane region" description="Helical" evidence="7">
    <location>
        <begin position="297"/>
        <end position="318"/>
    </location>
</feature>
<dbReference type="Proteomes" id="UP000682713">
    <property type="component" value="Unassembled WGS sequence"/>
</dbReference>
<feature type="transmembrane region" description="Helical" evidence="7">
    <location>
        <begin position="243"/>
        <end position="262"/>
    </location>
</feature>
<feature type="transmembrane region" description="Helical" evidence="7">
    <location>
        <begin position="274"/>
        <end position="291"/>
    </location>
</feature>
<feature type="transmembrane region" description="Helical" evidence="7">
    <location>
        <begin position="69"/>
        <end position="88"/>
    </location>
</feature>
<dbReference type="InterPro" id="IPR020846">
    <property type="entry name" value="MFS_dom"/>
</dbReference>
<dbReference type="GO" id="GO:0005886">
    <property type="term" value="C:plasma membrane"/>
    <property type="evidence" value="ECO:0007669"/>
    <property type="project" value="UniProtKB-SubCell"/>
</dbReference>
<comment type="caution">
    <text evidence="9">The sequence shown here is derived from an EMBL/GenBank/DDBJ whole genome shotgun (WGS) entry which is preliminary data.</text>
</comment>
<dbReference type="Gene3D" id="1.20.1250.20">
    <property type="entry name" value="MFS general substrate transporter like domains"/>
    <property type="match status" value="2"/>
</dbReference>
<feature type="transmembrane region" description="Helical" evidence="7">
    <location>
        <begin position="94"/>
        <end position="117"/>
    </location>
</feature>
<evidence type="ECO:0000259" key="8">
    <source>
        <dbReference type="PROSITE" id="PS50850"/>
    </source>
</evidence>